<dbReference type="HOGENOM" id="CLU_035154_1_1_1"/>
<evidence type="ECO:0000256" key="1">
    <source>
        <dbReference type="SAM" id="MobiDB-lite"/>
    </source>
</evidence>
<name>A0A0C9WZF6_9AGAR</name>
<evidence type="ECO:0000313" key="3">
    <source>
        <dbReference type="EMBL" id="KIK05185.1"/>
    </source>
</evidence>
<keyword evidence="2" id="KW-0812">Transmembrane</keyword>
<feature type="compositionally biased region" description="Low complexity" evidence="1">
    <location>
        <begin position="99"/>
        <end position="111"/>
    </location>
</feature>
<feature type="compositionally biased region" description="Low complexity" evidence="1">
    <location>
        <begin position="55"/>
        <end position="67"/>
    </location>
</feature>
<sequence>MASGEKPVSNLQDVFHRLIRTLGGRGEATALTPSTTPQETPTDVEVAPGLKRVPSKASSKSNRNHSSISERLKSFGKDMGMFRGGSTAKPSDSPLSPRTTLVTIPGTTTGLAEAGPSQIHSGPAPISHPKLLSMVEEESATDTPPPGTKEPPEPASLAQRIQMLVDSLPTPDSDISRSPRITKPPARDPTGRPIPPPNPTPIKDSRLKAFLNSATIMNGSSEKGMPSIWSILENLGAPSHDGNDQTGDGNPKHEPGEGDNEGDKDRDIYSDSSSVMMYSPLLPTKEDLVELAELVELETEQEVEVLTGASGWTTMWPFSAWNPPKQQQRLLFVASDSPDPPGSSNVGGKKSPDSLASGGKVKTQSRPRGWVPSPTKLSVQAFWWGYRLYLPPPVLAVLSDKTLEATKRAAMITTALTWFFSNLPISSFPPPLQPALLLLQRITPFLGYIGTFISWSWSTVKSYDVGYGVYLTATWILPMALIPGTWTTIPWIAASFIRHTNNTKLPIKPTYYANTYLSASRLSATYRVALANACFTNYTSYHIQSSSRNLIRTSLHPLALANTCFANYTSYPLQSSSRNLIHTRPHPPSHPTNC</sequence>
<evidence type="ECO:0000256" key="2">
    <source>
        <dbReference type="SAM" id="Phobius"/>
    </source>
</evidence>
<organism evidence="3 4">
    <name type="scientific">Laccaria amethystina LaAM-08-1</name>
    <dbReference type="NCBI Taxonomy" id="1095629"/>
    <lineage>
        <taxon>Eukaryota</taxon>
        <taxon>Fungi</taxon>
        <taxon>Dikarya</taxon>
        <taxon>Basidiomycota</taxon>
        <taxon>Agaricomycotina</taxon>
        <taxon>Agaricomycetes</taxon>
        <taxon>Agaricomycetidae</taxon>
        <taxon>Agaricales</taxon>
        <taxon>Agaricineae</taxon>
        <taxon>Hydnangiaceae</taxon>
        <taxon>Laccaria</taxon>
    </lineage>
</organism>
<feature type="transmembrane region" description="Helical" evidence="2">
    <location>
        <begin position="435"/>
        <end position="455"/>
    </location>
</feature>
<dbReference type="OrthoDB" id="3247214at2759"/>
<keyword evidence="4" id="KW-1185">Reference proteome</keyword>
<evidence type="ECO:0000313" key="4">
    <source>
        <dbReference type="Proteomes" id="UP000054477"/>
    </source>
</evidence>
<keyword evidence="2" id="KW-1133">Transmembrane helix</keyword>
<feature type="region of interest" description="Disordered" evidence="1">
    <location>
        <begin position="234"/>
        <end position="269"/>
    </location>
</feature>
<feature type="region of interest" description="Disordered" evidence="1">
    <location>
        <begin position="334"/>
        <end position="370"/>
    </location>
</feature>
<gene>
    <name evidence="3" type="ORF">K443DRAFT_91811</name>
</gene>
<feature type="compositionally biased region" description="Polar residues" evidence="1">
    <location>
        <begin position="31"/>
        <end position="41"/>
    </location>
</feature>
<reference evidence="3 4" key="1">
    <citation type="submission" date="2014-04" db="EMBL/GenBank/DDBJ databases">
        <authorList>
            <consortium name="DOE Joint Genome Institute"/>
            <person name="Kuo A."/>
            <person name="Kohler A."/>
            <person name="Nagy L.G."/>
            <person name="Floudas D."/>
            <person name="Copeland A."/>
            <person name="Barry K.W."/>
            <person name="Cichocki N."/>
            <person name="Veneault-Fourrey C."/>
            <person name="LaButti K."/>
            <person name="Lindquist E.A."/>
            <person name="Lipzen A."/>
            <person name="Lundell T."/>
            <person name="Morin E."/>
            <person name="Murat C."/>
            <person name="Sun H."/>
            <person name="Tunlid A."/>
            <person name="Henrissat B."/>
            <person name="Grigoriev I.V."/>
            <person name="Hibbett D.S."/>
            <person name="Martin F."/>
            <person name="Nordberg H.P."/>
            <person name="Cantor M.N."/>
            <person name="Hua S.X."/>
        </authorList>
    </citation>
    <scope>NUCLEOTIDE SEQUENCE [LARGE SCALE GENOMIC DNA]</scope>
    <source>
        <strain evidence="3 4">LaAM-08-1</strain>
    </source>
</reference>
<proteinExistence type="predicted"/>
<protein>
    <submittedName>
        <fullName evidence="3">Uncharacterized protein</fullName>
    </submittedName>
</protein>
<accession>A0A0C9WZF6</accession>
<keyword evidence="2" id="KW-0472">Membrane</keyword>
<dbReference type="AlphaFoldDB" id="A0A0C9WZF6"/>
<feature type="compositionally biased region" description="Basic and acidic residues" evidence="1">
    <location>
        <begin position="250"/>
        <end position="269"/>
    </location>
</feature>
<dbReference type="EMBL" id="KN838562">
    <property type="protein sequence ID" value="KIK05185.1"/>
    <property type="molecule type" value="Genomic_DNA"/>
</dbReference>
<feature type="compositionally biased region" description="Polar residues" evidence="1">
    <location>
        <begin position="88"/>
        <end position="98"/>
    </location>
</feature>
<feature type="transmembrane region" description="Helical" evidence="2">
    <location>
        <begin position="475"/>
        <end position="497"/>
    </location>
</feature>
<dbReference type="Proteomes" id="UP000054477">
    <property type="component" value="Unassembled WGS sequence"/>
</dbReference>
<dbReference type="STRING" id="1095629.A0A0C9WZF6"/>
<feature type="region of interest" description="Disordered" evidence="1">
    <location>
        <begin position="27"/>
        <end position="204"/>
    </location>
</feature>
<reference evidence="4" key="2">
    <citation type="submission" date="2015-01" db="EMBL/GenBank/DDBJ databases">
        <title>Evolutionary Origins and Diversification of the Mycorrhizal Mutualists.</title>
        <authorList>
            <consortium name="DOE Joint Genome Institute"/>
            <consortium name="Mycorrhizal Genomics Consortium"/>
            <person name="Kohler A."/>
            <person name="Kuo A."/>
            <person name="Nagy L.G."/>
            <person name="Floudas D."/>
            <person name="Copeland A."/>
            <person name="Barry K.W."/>
            <person name="Cichocki N."/>
            <person name="Veneault-Fourrey C."/>
            <person name="LaButti K."/>
            <person name="Lindquist E.A."/>
            <person name="Lipzen A."/>
            <person name="Lundell T."/>
            <person name="Morin E."/>
            <person name="Murat C."/>
            <person name="Riley R."/>
            <person name="Ohm R."/>
            <person name="Sun H."/>
            <person name="Tunlid A."/>
            <person name="Henrissat B."/>
            <person name="Grigoriev I.V."/>
            <person name="Hibbett D.S."/>
            <person name="Martin F."/>
        </authorList>
    </citation>
    <scope>NUCLEOTIDE SEQUENCE [LARGE SCALE GENOMIC DNA]</scope>
    <source>
        <strain evidence="4">LaAM-08-1</strain>
    </source>
</reference>